<sequence>RVIVRGKNGAVVTKIWGHEDIVVGASLGDLHSHNRRSALCEFTTSGSVNTEFEVLTYELRYNQPNDLNGAPIAIKNSLSLKFVEDESLVTDIDPRVKTMHATQIVADMDNEMF</sequence>
<dbReference type="EMBL" id="CAJNRE010018370">
    <property type="protein sequence ID" value="CAF2164485.1"/>
    <property type="molecule type" value="Genomic_DNA"/>
</dbReference>
<reference evidence="1" key="1">
    <citation type="submission" date="2021-02" db="EMBL/GenBank/DDBJ databases">
        <authorList>
            <person name="Nowell W R."/>
        </authorList>
    </citation>
    <scope>NUCLEOTIDE SEQUENCE</scope>
</reference>
<feature type="non-terminal residue" evidence="1">
    <location>
        <position position="1"/>
    </location>
</feature>
<dbReference type="EMBL" id="CAJOBI010024183">
    <property type="protein sequence ID" value="CAF4234749.1"/>
    <property type="molecule type" value="Genomic_DNA"/>
</dbReference>
<comment type="caution">
    <text evidence="1">The sequence shown here is derived from an EMBL/GenBank/DDBJ whole genome shotgun (WGS) entry which is preliminary data.</text>
</comment>
<protein>
    <submittedName>
        <fullName evidence="1">Uncharacterized protein</fullName>
    </submittedName>
</protein>
<proteinExistence type="predicted"/>
<feature type="non-terminal residue" evidence="1">
    <location>
        <position position="113"/>
    </location>
</feature>
<accession>A0A816YJT4</accession>
<evidence type="ECO:0000313" key="1">
    <source>
        <dbReference type="EMBL" id="CAF2164485.1"/>
    </source>
</evidence>
<evidence type="ECO:0000313" key="2">
    <source>
        <dbReference type="EMBL" id="CAF4234749.1"/>
    </source>
</evidence>
<evidence type="ECO:0000313" key="3">
    <source>
        <dbReference type="Proteomes" id="UP000663824"/>
    </source>
</evidence>
<gene>
    <name evidence="1" type="ORF">MBJ925_LOCUS33419</name>
    <name evidence="2" type="ORF">SMN809_LOCUS23303</name>
</gene>
<dbReference type="Proteomes" id="UP000663824">
    <property type="component" value="Unassembled WGS sequence"/>
</dbReference>
<name>A0A816YJT4_9BILA</name>
<dbReference type="Proteomes" id="UP000676336">
    <property type="component" value="Unassembled WGS sequence"/>
</dbReference>
<dbReference type="AlphaFoldDB" id="A0A816YJT4"/>
<organism evidence="1 3">
    <name type="scientific">Rotaria magnacalcarata</name>
    <dbReference type="NCBI Taxonomy" id="392030"/>
    <lineage>
        <taxon>Eukaryota</taxon>
        <taxon>Metazoa</taxon>
        <taxon>Spiralia</taxon>
        <taxon>Gnathifera</taxon>
        <taxon>Rotifera</taxon>
        <taxon>Eurotatoria</taxon>
        <taxon>Bdelloidea</taxon>
        <taxon>Philodinida</taxon>
        <taxon>Philodinidae</taxon>
        <taxon>Rotaria</taxon>
    </lineage>
</organism>